<evidence type="ECO:0000313" key="2">
    <source>
        <dbReference type="Proteomes" id="UP000271783"/>
    </source>
</evidence>
<comment type="caution">
    <text evidence="1">The sequence shown here is derived from an EMBL/GenBank/DDBJ whole genome shotgun (WGS) entry which is preliminary data.</text>
</comment>
<dbReference type="SMART" id="SM00710">
    <property type="entry name" value="PbH1"/>
    <property type="match status" value="7"/>
</dbReference>
<sequence>MKLKNKILVLLLFLVLICCLGAVSAAEDINETITADSSIDDVNTVSVEDAVDETVSDDSDSDKGIVENQDVEKTTMLTDRGVNVNAATWSKLSQYAGVIGTDYIITLTGDSYATDSQIKFNNGATIIGSPNNYITTGSYTKTPFLNTNSALTITFINVTFKNMNVDYLLSLAGTNVLENCNFYNITAGTGHNAVIYNTDGTMNLTNCNVINSSAGYGVVSNYKSGTYTGVVMNVNHCTFINNSASVEPGAINNCGILNVDNSEFINNTATWWAGAIHTHYNAQTIINNSLFEGNVAGWNGGALYTYSTLKVYNSIFKRNKCHTNIGGGAIGASRWWSGNYDITIVNCTFEENENCNTNGNGGAITALNSGALNVHDSTFIANVAKNGQAISAFSQAFENITAGIPNLKVYNNTFYNHTLTTSDTVEISGNYTFENNTFINCYQTNLGTNNVFINPVTLNNNNLILKSNKEHLLMSNLSENILKNAPNVIYVDSNSDKDCDEDPNIDGHNWETAYGGIFALSSAIFNICDGGKIYLADGEYSYRTNGAITHPKNLTIIGQGANTIVDLISCGEETTYTCIFINLTVSGKDYGRNTNFINCTFIKPISISADINLNSVLKEHAVENGYANTYLINFDNCVFKDVVDDRIITLFEYGALNFTDCVFENITADSIVYRNSTGYFEDDSISFRNCTFSNCKFNGVVDSKTNFDDAIVIEDCTYDGDVALGTTEVDGHFYVNATKLKVVAVATNMSISSSQRGVVVITLRDAEGNAVSGVNVSYTVNGVNMSGVSDANGTITISDLTDEVTVSANFTGSESYLASNNTASFNFTIPKVSTKLYVSSVTTFYNAGKYLTATLKDSNGEVLANQKVTIKINGKTYNKITNAKGQATLKISTLLPKKYTATVNYAGDDTHIKSSANAKVIVKKATLKLTAKAKTFKKSLKTKKYTITLKNNVGKVMKKTKVTLKIKGKTYKAYTNSKGIATFKITKLTKKGKYNAYIKFAGSKYYNSLNKKVKITLK</sequence>
<gene>
    <name evidence="1" type="ORF">EDC42_0676</name>
</gene>
<reference evidence="1 2" key="1">
    <citation type="submission" date="2018-11" db="EMBL/GenBank/DDBJ databases">
        <title>Genomic Encyclopedia of Type Strains, Phase IV (KMG-IV): sequencing the most valuable type-strain genomes for metagenomic binning, comparative biology and taxonomic classification.</title>
        <authorList>
            <person name="Goeker M."/>
        </authorList>
    </citation>
    <scope>NUCLEOTIDE SEQUENCE [LARGE SCALE GENOMIC DNA]</scope>
    <source>
        <strain evidence="1 2">DSM 11977</strain>
    </source>
</reference>
<protein>
    <submittedName>
        <fullName evidence="1">Ig-like domain-containing protein</fullName>
    </submittedName>
</protein>
<organism evidence="1 2">
    <name type="scientific">Methanobrevibacter gottschalkii DSM 11977</name>
    <dbReference type="NCBI Taxonomy" id="1122229"/>
    <lineage>
        <taxon>Archaea</taxon>
        <taxon>Methanobacteriati</taxon>
        <taxon>Methanobacteriota</taxon>
        <taxon>Methanomada group</taxon>
        <taxon>Methanobacteria</taxon>
        <taxon>Methanobacteriales</taxon>
        <taxon>Methanobacteriaceae</taxon>
        <taxon>Methanobrevibacter</taxon>
    </lineage>
</organism>
<dbReference type="InterPro" id="IPR013783">
    <property type="entry name" value="Ig-like_fold"/>
</dbReference>
<dbReference type="SUPFAM" id="SSF51126">
    <property type="entry name" value="Pectin lyase-like"/>
    <property type="match status" value="2"/>
</dbReference>
<dbReference type="EMBL" id="RKRG01000001">
    <property type="protein sequence ID" value="RPF53101.1"/>
    <property type="molecule type" value="Genomic_DNA"/>
</dbReference>
<dbReference type="InterPro" id="IPR012334">
    <property type="entry name" value="Pectin_lyas_fold"/>
</dbReference>
<dbReference type="Gene3D" id="2.160.20.10">
    <property type="entry name" value="Single-stranded right-handed beta-helix, Pectin lyase-like"/>
    <property type="match status" value="1"/>
</dbReference>
<proteinExistence type="predicted"/>
<keyword evidence="2" id="KW-1185">Reference proteome</keyword>
<dbReference type="InterPro" id="IPR008964">
    <property type="entry name" value="Invasin/intimin_cell_adhesion"/>
</dbReference>
<accession>A0A3N5C926</accession>
<dbReference type="Proteomes" id="UP000271783">
    <property type="component" value="Unassembled WGS sequence"/>
</dbReference>
<dbReference type="SUPFAM" id="SSF49373">
    <property type="entry name" value="Invasin/intimin cell-adhesion fragments"/>
    <property type="match status" value="1"/>
</dbReference>
<dbReference type="AlphaFoldDB" id="A0A3N5C926"/>
<dbReference type="Gene3D" id="2.60.40.10">
    <property type="entry name" value="Immunoglobulins"/>
    <property type="match status" value="1"/>
</dbReference>
<dbReference type="InterPro" id="IPR011050">
    <property type="entry name" value="Pectin_lyase_fold/virulence"/>
</dbReference>
<dbReference type="RefSeq" id="WP_069575121.1">
    <property type="nucleotide sequence ID" value="NZ_RKRG01000001.1"/>
</dbReference>
<evidence type="ECO:0000313" key="1">
    <source>
        <dbReference type="EMBL" id="RPF53101.1"/>
    </source>
</evidence>
<name>A0A3N5C926_9EURY</name>
<dbReference type="InterPro" id="IPR006626">
    <property type="entry name" value="PbH1"/>
</dbReference>